<evidence type="ECO:0000256" key="4">
    <source>
        <dbReference type="ARBA" id="ARBA00022692"/>
    </source>
</evidence>
<evidence type="ECO:0000259" key="8">
    <source>
        <dbReference type="PROSITE" id="PS50850"/>
    </source>
</evidence>
<reference evidence="9 10" key="2">
    <citation type="journal article" date="2016" name="Appl. Microbiol. Biotechnol.">
        <title>Mutations improving production and secretion of extracellular lipase by Burkholderia glumae PG1.</title>
        <authorList>
            <person name="Knapp A."/>
            <person name="Voget S."/>
            <person name="Gao R."/>
            <person name="Zaburannyi N."/>
            <person name="Krysciak D."/>
            <person name="Breuer M."/>
            <person name="Hauer B."/>
            <person name="Streit W.R."/>
            <person name="Muller R."/>
            <person name="Daniel R."/>
            <person name="Jaeger K.E."/>
        </authorList>
    </citation>
    <scope>NUCLEOTIDE SEQUENCE [LARGE SCALE GENOMIC DNA]</scope>
    <source>
        <strain evidence="9 10">PG1</strain>
    </source>
</reference>
<feature type="transmembrane region" description="Helical" evidence="7">
    <location>
        <begin position="275"/>
        <end position="294"/>
    </location>
</feature>
<dbReference type="Proteomes" id="UP000031838">
    <property type="component" value="Chromosome 2"/>
</dbReference>
<proteinExistence type="predicted"/>
<keyword evidence="3" id="KW-1003">Cell membrane</keyword>
<reference evidence="10" key="1">
    <citation type="submission" date="2011-03" db="EMBL/GenBank/DDBJ databases">
        <authorList>
            <person name="Voget S."/>
            <person name="Streit W.R."/>
            <person name="Jaeger K.E."/>
            <person name="Daniel R."/>
        </authorList>
    </citation>
    <scope>NUCLEOTIDE SEQUENCE [LARGE SCALE GENOMIC DNA]</scope>
    <source>
        <strain evidence="10">PG1</strain>
    </source>
</reference>
<dbReference type="Pfam" id="PF07690">
    <property type="entry name" value="MFS_1"/>
    <property type="match status" value="1"/>
</dbReference>
<dbReference type="GO" id="GO:0022857">
    <property type="term" value="F:transmembrane transporter activity"/>
    <property type="evidence" value="ECO:0007669"/>
    <property type="project" value="InterPro"/>
</dbReference>
<dbReference type="PRINTS" id="PR01036">
    <property type="entry name" value="TCRTETB"/>
</dbReference>
<feature type="transmembrane region" description="Helical" evidence="7">
    <location>
        <begin position="59"/>
        <end position="78"/>
    </location>
</feature>
<feature type="transmembrane region" description="Helical" evidence="7">
    <location>
        <begin position="144"/>
        <end position="166"/>
    </location>
</feature>
<evidence type="ECO:0000256" key="3">
    <source>
        <dbReference type="ARBA" id="ARBA00022475"/>
    </source>
</evidence>
<feature type="transmembrane region" description="Helical" evidence="7">
    <location>
        <begin position="410"/>
        <end position="428"/>
    </location>
</feature>
<evidence type="ECO:0000256" key="5">
    <source>
        <dbReference type="ARBA" id="ARBA00022989"/>
    </source>
</evidence>
<dbReference type="GO" id="GO:0005886">
    <property type="term" value="C:plasma membrane"/>
    <property type="evidence" value="ECO:0007669"/>
    <property type="project" value="UniProtKB-SubCell"/>
</dbReference>
<evidence type="ECO:0000313" key="9">
    <source>
        <dbReference type="EMBL" id="AJK50452.1"/>
    </source>
</evidence>
<feature type="transmembrane region" description="Helical" evidence="7">
    <location>
        <begin position="172"/>
        <end position="191"/>
    </location>
</feature>
<feature type="transmembrane region" description="Helical" evidence="7">
    <location>
        <begin position="306"/>
        <end position="327"/>
    </location>
</feature>
<evidence type="ECO:0000256" key="6">
    <source>
        <dbReference type="ARBA" id="ARBA00023136"/>
    </source>
</evidence>
<dbReference type="HOGENOM" id="CLU_000960_28_0_4"/>
<dbReference type="Gene3D" id="1.20.1720.10">
    <property type="entry name" value="Multidrug resistance protein D"/>
    <property type="match status" value="1"/>
</dbReference>
<dbReference type="PROSITE" id="PS50850">
    <property type="entry name" value="MFS"/>
    <property type="match status" value="1"/>
</dbReference>
<dbReference type="InterPro" id="IPR011701">
    <property type="entry name" value="MFS"/>
</dbReference>
<feature type="transmembrane region" description="Helical" evidence="7">
    <location>
        <begin position="203"/>
        <end position="224"/>
    </location>
</feature>
<evidence type="ECO:0000256" key="2">
    <source>
        <dbReference type="ARBA" id="ARBA00022448"/>
    </source>
</evidence>
<gene>
    <name evidence="9" type="primary">hsrA</name>
    <name evidence="9" type="ORF">BGL_2c23960</name>
</gene>
<dbReference type="AlphaFoldDB" id="A0A0B6RYM7"/>
<feature type="transmembrane region" description="Helical" evidence="7">
    <location>
        <begin position="364"/>
        <end position="389"/>
    </location>
</feature>
<keyword evidence="10" id="KW-1185">Reference proteome</keyword>
<feature type="transmembrane region" description="Helical" evidence="7">
    <location>
        <begin position="440"/>
        <end position="458"/>
    </location>
</feature>
<feature type="transmembrane region" description="Helical" evidence="7">
    <location>
        <begin position="85"/>
        <end position="105"/>
    </location>
</feature>
<comment type="subcellular location">
    <subcellularLocation>
        <location evidence="1">Cell membrane</location>
        <topology evidence="1">Multi-pass membrane protein</topology>
    </subcellularLocation>
</comment>
<keyword evidence="4 7" id="KW-0812">Transmembrane</keyword>
<evidence type="ECO:0000313" key="10">
    <source>
        <dbReference type="Proteomes" id="UP000031838"/>
    </source>
</evidence>
<feature type="transmembrane region" description="Helical" evidence="7">
    <location>
        <begin position="111"/>
        <end position="132"/>
    </location>
</feature>
<dbReference type="EMBL" id="CP002581">
    <property type="protein sequence ID" value="AJK50452.1"/>
    <property type="molecule type" value="Genomic_DNA"/>
</dbReference>
<protein>
    <submittedName>
        <fullName evidence="9">Putative transport protein HsrA</fullName>
    </submittedName>
</protein>
<feature type="domain" description="Major facilitator superfamily (MFS) profile" evidence="8">
    <location>
        <begin position="20"/>
        <end position="466"/>
    </location>
</feature>
<keyword evidence="5 7" id="KW-1133">Transmembrane helix</keyword>
<organism evidence="9 10">
    <name type="scientific">Burkholderia plantarii</name>
    <dbReference type="NCBI Taxonomy" id="41899"/>
    <lineage>
        <taxon>Bacteria</taxon>
        <taxon>Pseudomonadati</taxon>
        <taxon>Pseudomonadota</taxon>
        <taxon>Betaproteobacteria</taxon>
        <taxon>Burkholderiales</taxon>
        <taxon>Burkholderiaceae</taxon>
        <taxon>Burkholderia</taxon>
    </lineage>
</organism>
<dbReference type="InterPro" id="IPR036259">
    <property type="entry name" value="MFS_trans_sf"/>
</dbReference>
<dbReference type="PANTHER" id="PTHR42718">
    <property type="entry name" value="MAJOR FACILITATOR SUPERFAMILY MULTIDRUG TRANSPORTER MFSC"/>
    <property type="match status" value="1"/>
</dbReference>
<sequence length="475" mass="50618">MASLPRVAPPMPPVVHPFIAPLIVACALFMETVDANIIVTALPAMARAFGHSPVTLNIAITAYVVGLGVFIPICGWLADRYGARTVFRTAIGIFVAGSLMCAASTNLELFTFARFVQGVGGAMMVPVGRIIIFRAVPRSDLIRAMNYLSLPALFGPAFGPLLGGFLTTYLHWRLIFFINVPVGIYGIYLANKYIANTHEPNPGPLDWFGFMLSAAGASLLLMGLTMLDGALVSQRAAFLMCVAGGLLLSIYVLYARRAEQPVLDLRFLKIPTFHASVVGGSLFRIGLGAVPFLLPLTLQEGLGMSAFTSGLVTCASAVGGALSRLLSQKLLRQYGFRRVLMVNAALAGLAIAMYGTFYPGMPMWAIWVIVLVGGVFPALQFTSLNSVIYAEIAPRDIGRATSLGSVVQQMSLGLGVTVAGIVLHLSVALRGHPSVQWSDFWPAFLVVGLCSFASIPVTRRLAPNAGDEIARGKRG</sequence>
<evidence type="ECO:0000256" key="7">
    <source>
        <dbReference type="SAM" id="Phobius"/>
    </source>
</evidence>
<dbReference type="PROSITE" id="PS51257">
    <property type="entry name" value="PROKAR_LIPOPROTEIN"/>
    <property type="match status" value="1"/>
</dbReference>
<evidence type="ECO:0000256" key="1">
    <source>
        <dbReference type="ARBA" id="ARBA00004651"/>
    </source>
</evidence>
<dbReference type="KEGG" id="bgp:BGL_2c23960"/>
<keyword evidence="6 7" id="KW-0472">Membrane</keyword>
<feature type="transmembrane region" description="Helical" evidence="7">
    <location>
        <begin position="339"/>
        <end position="358"/>
    </location>
</feature>
<dbReference type="Gene3D" id="1.20.1250.20">
    <property type="entry name" value="MFS general substrate transporter like domains"/>
    <property type="match status" value="1"/>
</dbReference>
<keyword evidence="2" id="KW-0813">Transport</keyword>
<dbReference type="PANTHER" id="PTHR42718:SF46">
    <property type="entry name" value="BLR6921 PROTEIN"/>
    <property type="match status" value="1"/>
</dbReference>
<name>A0A0B6RYM7_BURPL</name>
<dbReference type="SUPFAM" id="SSF103473">
    <property type="entry name" value="MFS general substrate transporter"/>
    <property type="match status" value="1"/>
</dbReference>
<feature type="transmembrane region" description="Helical" evidence="7">
    <location>
        <begin position="236"/>
        <end position="254"/>
    </location>
</feature>
<dbReference type="InterPro" id="IPR020846">
    <property type="entry name" value="MFS_dom"/>
</dbReference>
<accession>A0A0B6RYM7</accession>